<dbReference type="EMBL" id="JBHRWI010000070">
    <property type="protein sequence ID" value="MFC3516912.1"/>
    <property type="molecule type" value="Genomic_DNA"/>
</dbReference>
<sequence length="71" mass="8122">MTGKAYEPESSYYVSQCMAYDTKASCTFSYPVEYADPECWRLDLVSGEDTGSVCVSRQDYDAYRSGDRYPR</sequence>
<accession>A0ABV7QUB9</accession>
<dbReference type="RefSeq" id="WP_377870228.1">
    <property type="nucleotide sequence ID" value="NZ_JBHMAY010000021.1"/>
</dbReference>
<name>A0ABV7QUB9_9PSEU</name>
<proteinExistence type="predicted"/>
<comment type="caution">
    <text evidence="1">The sequence shown here is derived from an EMBL/GenBank/DDBJ whole genome shotgun (WGS) entry which is preliminary data.</text>
</comment>
<evidence type="ECO:0000313" key="1">
    <source>
        <dbReference type="EMBL" id="MFC3516912.1"/>
    </source>
</evidence>
<dbReference type="Proteomes" id="UP001595764">
    <property type="component" value="Unassembled WGS sequence"/>
</dbReference>
<keyword evidence="2" id="KW-1185">Reference proteome</keyword>
<organism evidence="1 2">
    <name type="scientific">Amycolatopsis halotolerans</name>
    <dbReference type="NCBI Taxonomy" id="330083"/>
    <lineage>
        <taxon>Bacteria</taxon>
        <taxon>Bacillati</taxon>
        <taxon>Actinomycetota</taxon>
        <taxon>Actinomycetes</taxon>
        <taxon>Pseudonocardiales</taxon>
        <taxon>Pseudonocardiaceae</taxon>
        <taxon>Amycolatopsis</taxon>
    </lineage>
</organism>
<gene>
    <name evidence="1" type="ORF">ACFORO_42595</name>
</gene>
<reference evidence="2" key="1">
    <citation type="journal article" date="2019" name="Int. J. Syst. Evol. Microbiol.">
        <title>The Global Catalogue of Microorganisms (GCM) 10K type strain sequencing project: providing services to taxonomists for standard genome sequencing and annotation.</title>
        <authorList>
            <consortium name="The Broad Institute Genomics Platform"/>
            <consortium name="The Broad Institute Genome Sequencing Center for Infectious Disease"/>
            <person name="Wu L."/>
            <person name="Ma J."/>
        </authorList>
    </citation>
    <scope>NUCLEOTIDE SEQUENCE [LARGE SCALE GENOMIC DNA]</scope>
    <source>
        <strain evidence="2">CGMCC 4.7682</strain>
    </source>
</reference>
<evidence type="ECO:0000313" key="2">
    <source>
        <dbReference type="Proteomes" id="UP001595764"/>
    </source>
</evidence>
<protein>
    <submittedName>
        <fullName evidence="1">Uncharacterized protein</fullName>
    </submittedName>
</protein>